<dbReference type="PANTHER" id="PTHR43031">
    <property type="entry name" value="FAD-DEPENDENT OXIDOREDUCTASE"/>
    <property type="match status" value="1"/>
</dbReference>
<dbReference type="InterPro" id="IPR036873">
    <property type="entry name" value="Rhodanese-like_dom_sf"/>
</dbReference>
<dbReference type="CDD" id="cd00158">
    <property type="entry name" value="RHOD"/>
    <property type="match status" value="1"/>
</dbReference>
<organism evidence="2 3">
    <name type="scientific">Marseilla massiliensis</name>
    <dbReference type="NCBI Taxonomy" id="1841864"/>
    <lineage>
        <taxon>Bacteria</taxon>
        <taxon>Pseudomonadati</taxon>
        <taxon>Bacteroidota</taxon>
        <taxon>Bacteroidia</taxon>
        <taxon>Bacteroidales</taxon>
        <taxon>Prevotellaceae</taxon>
        <taxon>Marseilla</taxon>
    </lineage>
</organism>
<reference evidence="2 3" key="1">
    <citation type="journal article" date="2021" name="Sci. Rep.">
        <title>The distribution of antibiotic resistance genes in chicken gut microbiota commensals.</title>
        <authorList>
            <person name="Juricova H."/>
            <person name="Matiasovicova J."/>
            <person name="Kubasova T."/>
            <person name="Cejkova D."/>
            <person name="Rychlik I."/>
        </authorList>
    </citation>
    <scope>NUCLEOTIDE SEQUENCE [LARGE SCALE GENOMIC DNA]</scope>
    <source>
        <strain evidence="2 3">An819</strain>
    </source>
</reference>
<accession>A0A939B576</accession>
<proteinExistence type="predicted"/>
<dbReference type="InterPro" id="IPR050229">
    <property type="entry name" value="GlpE_sulfurtransferase"/>
</dbReference>
<dbReference type="GO" id="GO:0004792">
    <property type="term" value="F:thiosulfate-cyanide sulfurtransferase activity"/>
    <property type="evidence" value="ECO:0007669"/>
    <property type="project" value="InterPro"/>
</dbReference>
<comment type="caution">
    <text evidence="2">The sequence shown here is derived from an EMBL/GenBank/DDBJ whole genome shotgun (WGS) entry which is preliminary data.</text>
</comment>
<keyword evidence="3" id="KW-1185">Reference proteome</keyword>
<evidence type="ECO:0000259" key="1">
    <source>
        <dbReference type="PROSITE" id="PS50206"/>
    </source>
</evidence>
<dbReference type="InterPro" id="IPR001763">
    <property type="entry name" value="Rhodanese-like_dom"/>
</dbReference>
<dbReference type="AlphaFoldDB" id="A0A939B576"/>
<dbReference type="PANTHER" id="PTHR43031:SF1">
    <property type="entry name" value="PYRIDINE NUCLEOTIDE-DISULPHIDE OXIDOREDUCTASE"/>
    <property type="match status" value="1"/>
</dbReference>
<feature type="domain" description="Rhodanese" evidence="1">
    <location>
        <begin position="42"/>
        <end position="132"/>
    </location>
</feature>
<evidence type="ECO:0000313" key="2">
    <source>
        <dbReference type="EMBL" id="MBM6662305.1"/>
    </source>
</evidence>
<dbReference type="RefSeq" id="WP_205110627.1">
    <property type="nucleotide sequence ID" value="NZ_JACJJL010000019.1"/>
</dbReference>
<dbReference type="SUPFAM" id="SSF52821">
    <property type="entry name" value="Rhodanese/Cell cycle control phosphatase"/>
    <property type="match status" value="1"/>
</dbReference>
<dbReference type="Gene3D" id="3.40.250.10">
    <property type="entry name" value="Rhodanese-like domain"/>
    <property type="match status" value="1"/>
</dbReference>
<gene>
    <name evidence="2" type="ORF">H6B30_11185</name>
</gene>
<dbReference type="InterPro" id="IPR001307">
    <property type="entry name" value="Thiosulphate_STrfase_CS"/>
</dbReference>
<dbReference type="PROSITE" id="PS50206">
    <property type="entry name" value="RHODANESE_3"/>
    <property type="match status" value="1"/>
</dbReference>
<protein>
    <submittedName>
        <fullName evidence="2">Rhodanese-like domain-containing protein</fullName>
    </submittedName>
</protein>
<dbReference type="EMBL" id="JACJJL010000019">
    <property type="protein sequence ID" value="MBM6662305.1"/>
    <property type="molecule type" value="Genomic_DNA"/>
</dbReference>
<name>A0A939B576_9BACT</name>
<dbReference type="SMART" id="SM00450">
    <property type="entry name" value="RHOD"/>
    <property type="match status" value="1"/>
</dbReference>
<dbReference type="Proteomes" id="UP000764045">
    <property type="component" value="Unassembled WGS sequence"/>
</dbReference>
<evidence type="ECO:0000313" key="3">
    <source>
        <dbReference type="Proteomes" id="UP000764045"/>
    </source>
</evidence>
<dbReference type="PROSITE" id="PS00380">
    <property type="entry name" value="RHODANESE_1"/>
    <property type="match status" value="1"/>
</dbReference>
<sequence>MNKLFVCIVVLAVVAFAAVLHGQSSREPFSTVGVDGFAALADSSGVQLVDVRTDAEYSEGHLPGAMLIDVKSAGFDSVATARLDRSRVVAVYCRSGRRSADAARRLAASGYRVVNLDGGIMAWQKAARPVVK</sequence>
<dbReference type="Pfam" id="PF00581">
    <property type="entry name" value="Rhodanese"/>
    <property type="match status" value="1"/>
</dbReference>